<name>A0A8S4RQL7_9NEOP</name>
<sequence length="143" mass="16247">MGFIRLQHTKESKATFTARRGNLAESQYFKTITLTFCNNTHSRYAATRYRESSPQTCTRNFRPESPATREVIRIEFENCEREVQSETSGKRKGVCETSGGRRGRQARLCAWETGELVERTGFQGGASPGPGRARRYSDTRDLV</sequence>
<feature type="region of interest" description="Disordered" evidence="1">
    <location>
        <begin position="120"/>
        <end position="143"/>
    </location>
</feature>
<gene>
    <name evidence="2" type="primary">jg2635</name>
    <name evidence="2" type="ORF">PAEG_LOCUS16536</name>
</gene>
<dbReference type="EMBL" id="CAKXAJ010025465">
    <property type="protein sequence ID" value="CAH2239900.1"/>
    <property type="molecule type" value="Genomic_DNA"/>
</dbReference>
<organism evidence="2 3">
    <name type="scientific">Pararge aegeria aegeria</name>
    <dbReference type="NCBI Taxonomy" id="348720"/>
    <lineage>
        <taxon>Eukaryota</taxon>
        <taxon>Metazoa</taxon>
        <taxon>Ecdysozoa</taxon>
        <taxon>Arthropoda</taxon>
        <taxon>Hexapoda</taxon>
        <taxon>Insecta</taxon>
        <taxon>Pterygota</taxon>
        <taxon>Neoptera</taxon>
        <taxon>Endopterygota</taxon>
        <taxon>Lepidoptera</taxon>
        <taxon>Glossata</taxon>
        <taxon>Ditrysia</taxon>
        <taxon>Papilionoidea</taxon>
        <taxon>Nymphalidae</taxon>
        <taxon>Satyrinae</taxon>
        <taxon>Satyrini</taxon>
        <taxon>Parargina</taxon>
        <taxon>Pararge</taxon>
    </lineage>
</organism>
<reference evidence="2" key="1">
    <citation type="submission" date="2022-03" db="EMBL/GenBank/DDBJ databases">
        <authorList>
            <person name="Lindestad O."/>
        </authorList>
    </citation>
    <scope>NUCLEOTIDE SEQUENCE</scope>
</reference>
<evidence type="ECO:0000313" key="3">
    <source>
        <dbReference type="Proteomes" id="UP000838756"/>
    </source>
</evidence>
<dbReference type="Proteomes" id="UP000838756">
    <property type="component" value="Unassembled WGS sequence"/>
</dbReference>
<evidence type="ECO:0000313" key="2">
    <source>
        <dbReference type="EMBL" id="CAH2239900.1"/>
    </source>
</evidence>
<evidence type="ECO:0000256" key="1">
    <source>
        <dbReference type="SAM" id="MobiDB-lite"/>
    </source>
</evidence>
<comment type="caution">
    <text evidence="2">The sequence shown here is derived from an EMBL/GenBank/DDBJ whole genome shotgun (WGS) entry which is preliminary data.</text>
</comment>
<accession>A0A8S4RQL7</accession>
<feature type="region of interest" description="Disordered" evidence="1">
    <location>
        <begin position="85"/>
        <end position="104"/>
    </location>
</feature>
<proteinExistence type="predicted"/>
<dbReference type="AlphaFoldDB" id="A0A8S4RQL7"/>
<keyword evidence="3" id="KW-1185">Reference proteome</keyword>
<protein>
    <submittedName>
        <fullName evidence="2">Jg2635 protein</fullName>
    </submittedName>
</protein>